<accession>A0A510HKX2</accession>
<dbReference type="OrthoDB" id="5244416at2"/>
<dbReference type="AlphaFoldDB" id="A0A510HKX2"/>
<name>A0A510HKX2_9ACTN</name>
<evidence type="ECO:0000313" key="1">
    <source>
        <dbReference type="EMBL" id="BBL80659.1"/>
    </source>
</evidence>
<evidence type="ECO:0000313" key="2">
    <source>
        <dbReference type="Proteomes" id="UP000318065"/>
    </source>
</evidence>
<dbReference type="RefSeq" id="WP_143528647.1">
    <property type="nucleotide sequence ID" value="NZ_AP019791.1"/>
</dbReference>
<sequence>MAEGCLHLEGLRVGGANGYVCPVCGVRFEDLEEVRRWVREAERARDEAYSLVEGDGFGEIALRESQREVYRRRRVMYELENAARVPFVRPEMVLVMYDGDRGVYECRVFYKEPRPANAMESFAIGASQEEILEFRSDPNPIVRLLAEKVEEFHQVRGKLAGDGAPAPERRVFYSSEL</sequence>
<keyword evidence="2" id="KW-1185">Reference proteome</keyword>
<dbReference type="EMBL" id="AP019791">
    <property type="protein sequence ID" value="BBL80659.1"/>
    <property type="molecule type" value="Genomic_DNA"/>
</dbReference>
<reference evidence="1" key="1">
    <citation type="journal article" date="2019" name="Microbiol. Resour. Announc.">
        <title>Complete Genome Sequence of Rubrobacter xylanophilus Strain AA3-22, Isolated from Arima Onsen in Japan.</title>
        <authorList>
            <person name="Tomariguchi N."/>
            <person name="Miyazaki K."/>
        </authorList>
    </citation>
    <scope>NUCLEOTIDE SEQUENCE [LARGE SCALE GENOMIC DNA]</scope>
    <source>
        <strain evidence="1">AA3-22</strain>
    </source>
</reference>
<proteinExistence type="predicted"/>
<gene>
    <name evidence="1" type="ORF">RxyAA322_25130</name>
</gene>
<organism evidence="1 2">
    <name type="scientific">Rubrobacter xylanophilus</name>
    <dbReference type="NCBI Taxonomy" id="49319"/>
    <lineage>
        <taxon>Bacteria</taxon>
        <taxon>Bacillati</taxon>
        <taxon>Actinomycetota</taxon>
        <taxon>Rubrobacteria</taxon>
        <taxon>Rubrobacterales</taxon>
        <taxon>Rubrobacteraceae</taxon>
        <taxon>Rubrobacter</taxon>
    </lineage>
</organism>
<protein>
    <submittedName>
        <fullName evidence="1">Uncharacterized protein</fullName>
    </submittedName>
</protein>
<dbReference type="Proteomes" id="UP000318065">
    <property type="component" value="Chromosome"/>
</dbReference>